<dbReference type="Gene3D" id="1.25.40.1040">
    <property type="match status" value="2"/>
</dbReference>
<dbReference type="InterPro" id="IPR021183">
    <property type="entry name" value="NatA_aux_su"/>
</dbReference>
<evidence type="ECO:0000256" key="2">
    <source>
        <dbReference type="ARBA" id="ARBA00022803"/>
    </source>
</evidence>
<feature type="compositionally biased region" description="Basic and acidic residues" evidence="4">
    <location>
        <begin position="598"/>
        <end position="613"/>
    </location>
</feature>
<sequence>MPNVQLPPKESNLFKRILKCYEQKQYKNGLKFCKMILSNPKFAEHGGTVSSVRDCFGEIEFQDQTDKIPNETLAMKGLTLNCLGKKEEAYEFVRKGLRNDVKSHVCWHVYGLLQRSDKKYDEAIKCYRNALKLDKDNLQILRDLSLLQIQMRDLEGYRETRYQLLQLRPTQRASWIGYAIAYHLLKDYDMALKLLEEFRQTQQVPPNKIDYEYSELILYQNQVMREADLFQESLEHIEAYEKQICDKLLVEEIKGEMLLKLGRLKEASEVFKNLIDRNAENWCYYEGLEKALQLSEKFRELMDKFLRVNFSKGCPPLFTTLKSLYYNTEKISVIQELVTNYEASLKTCDFFSPYENGEKEPPTTLLWVQYFLAQHFDKLGQYSLALDYINAAIASTPTLIELFYMKAKIYKHIGNLKEAAKWMDEAQSLDTADRFINSKCAKYMLRANMIKEAEEMCSKFTREGTSAMENLNEMQCMWFQTECILAYQRLGRYGDALKKCHEVERHFFEITDDQFDFHTYCMRKMTLRAYVDLLRLEDILRRHAFYFKAARSAIEIYLKLYDNPLTNDSKQQEINSENLSAKELKKMLSKQRRAQKKAKLEEERKHAERERQQKNQKKKRDEEEEEASGLKEELIPEKLERIENPLEEAIKFLIPLKNLVADNIDTHLLAFEIYFRKGKFLLMLQSVKRAFAINSNHPWLHECLIKFSKSVSNHSNLPDIVSKVLSQEMQKIFVNKDLESFNEDFLKHNATSLQHLLSGAKMMYFLDKSRQEKAIAIATRLDETIKDKNVKTLLKVSEALLDGSFGNCNSQYEEYRVACHNLLPFTSAFLPGVNEMDGHSVALSHTANCDALANEI</sequence>
<dbReference type="InterPro" id="IPR019734">
    <property type="entry name" value="TPR_rpt"/>
</dbReference>
<evidence type="ECO:0000256" key="1">
    <source>
        <dbReference type="ARBA" id="ARBA00022737"/>
    </source>
</evidence>
<keyword evidence="1" id="KW-0677">Repeat</keyword>
<gene>
    <name evidence="6" type="primary">NAA16</name>
</gene>
<dbReference type="InterPro" id="IPR011990">
    <property type="entry name" value="TPR-like_helical_dom_sf"/>
</dbReference>
<organism evidence="5 6">
    <name type="scientific">Leptonychotes weddellii</name>
    <name type="common">Weddell seal</name>
    <name type="synonym">Otaria weddellii</name>
    <dbReference type="NCBI Taxonomy" id="9713"/>
    <lineage>
        <taxon>Eukaryota</taxon>
        <taxon>Metazoa</taxon>
        <taxon>Chordata</taxon>
        <taxon>Craniata</taxon>
        <taxon>Vertebrata</taxon>
        <taxon>Euteleostomi</taxon>
        <taxon>Mammalia</taxon>
        <taxon>Eutheria</taxon>
        <taxon>Laurasiatheria</taxon>
        <taxon>Carnivora</taxon>
        <taxon>Caniformia</taxon>
        <taxon>Pinnipedia</taxon>
        <taxon>Phocidae</taxon>
        <taxon>Monachinae</taxon>
        <taxon>Lobodontini</taxon>
        <taxon>Leptonychotes</taxon>
    </lineage>
</organism>
<dbReference type="CTD" id="79612"/>
<dbReference type="GO" id="GO:0031415">
    <property type="term" value="C:NatA complex"/>
    <property type="evidence" value="ECO:0007669"/>
    <property type="project" value="TreeGrafter"/>
</dbReference>
<dbReference type="PROSITE" id="PS50005">
    <property type="entry name" value="TPR"/>
    <property type="match status" value="1"/>
</dbReference>
<dbReference type="SMART" id="SM00028">
    <property type="entry name" value="TPR"/>
    <property type="match status" value="6"/>
</dbReference>
<dbReference type="PIRSF" id="PIRSF000422">
    <property type="entry name" value="N-terminal-AcTrfase-A_aux_su"/>
    <property type="match status" value="1"/>
</dbReference>
<keyword evidence="5" id="KW-1185">Reference proteome</keyword>
<dbReference type="InterPro" id="IPR013105">
    <property type="entry name" value="TPR_2"/>
</dbReference>
<dbReference type="OrthoDB" id="10263032at2759"/>
<dbReference type="AlphaFoldDB" id="A0A7F8RGE3"/>
<dbReference type="SUPFAM" id="SSF48452">
    <property type="entry name" value="TPR-like"/>
    <property type="match status" value="1"/>
</dbReference>
<evidence type="ECO:0000313" key="5">
    <source>
        <dbReference type="Proteomes" id="UP000245341"/>
    </source>
</evidence>
<dbReference type="RefSeq" id="XP_030892435.1">
    <property type="nucleotide sequence ID" value="XM_031036575.1"/>
</dbReference>
<accession>A0A7F8RGE3</accession>
<evidence type="ECO:0000313" key="6">
    <source>
        <dbReference type="RefSeq" id="XP_030892435.1"/>
    </source>
</evidence>
<dbReference type="Proteomes" id="UP000245341">
    <property type="component" value="Unplaced"/>
</dbReference>
<dbReference type="FunFam" id="1.25.40.1010:FF:000001">
    <property type="entry name" value="N-alpha-acetyltransferase 15, NatA auxiliary subunit"/>
    <property type="match status" value="1"/>
</dbReference>
<feature type="region of interest" description="Disordered" evidence="4">
    <location>
        <begin position="595"/>
        <end position="630"/>
    </location>
</feature>
<dbReference type="FunFam" id="1.25.40.1040:FF:000018">
    <property type="entry name" value="N-alpha-acetyltransferase 16, NatA auxiliary subunit isoform X2"/>
    <property type="match status" value="1"/>
</dbReference>
<dbReference type="Gene3D" id="1.25.40.1010">
    <property type="match status" value="1"/>
</dbReference>
<dbReference type="GeneID" id="102730359"/>
<name>A0A7F8RGE3_LEPWE</name>
<reference evidence="6" key="1">
    <citation type="submission" date="2025-08" db="UniProtKB">
        <authorList>
            <consortium name="RefSeq"/>
        </authorList>
    </citation>
    <scope>IDENTIFICATION</scope>
    <source>
        <tissue evidence="6">Liver</tissue>
    </source>
</reference>
<evidence type="ECO:0000256" key="3">
    <source>
        <dbReference type="PROSITE-ProRule" id="PRU00339"/>
    </source>
</evidence>
<evidence type="ECO:0000256" key="4">
    <source>
        <dbReference type="SAM" id="MobiDB-lite"/>
    </source>
</evidence>
<dbReference type="PANTHER" id="PTHR22767">
    <property type="entry name" value="N-TERMINAL ACETYLTRANSFERASE-RELATED"/>
    <property type="match status" value="1"/>
</dbReference>
<feature type="repeat" description="TPR" evidence="3">
    <location>
        <begin position="104"/>
        <end position="137"/>
    </location>
</feature>
<dbReference type="Pfam" id="PF07719">
    <property type="entry name" value="TPR_2"/>
    <property type="match status" value="1"/>
</dbReference>
<proteinExistence type="predicted"/>
<dbReference type="PANTHER" id="PTHR22767:SF5">
    <property type="entry name" value="N-ALPHA-ACETYLTRANSFERASE 16, NATA AUXILIARY SUBUNIT"/>
    <property type="match status" value="1"/>
</dbReference>
<keyword evidence="2 3" id="KW-0802">TPR repeat</keyword>
<dbReference type="Pfam" id="PF12569">
    <property type="entry name" value="NatA_aux_su"/>
    <property type="match status" value="1"/>
</dbReference>
<protein>
    <submittedName>
        <fullName evidence="6">N-alpha-acetyltransferase 16, NatA auxiliary subunit isoform X1</fullName>
    </submittedName>
</protein>